<evidence type="ECO:0000256" key="2">
    <source>
        <dbReference type="RuleBase" id="RU366034"/>
    </source>
</evidence>
<comment type="similarity">
    <text evidence="2">Belongs to the terpene synthase family.</text>
</comment>
<dbReference type="SFLD" id="SFLDS00005">
    <property type="entry name" value="Isoprenoid_Synthase_Type_I"/>
    <property type="match status" value="1"/>
</dbReference>
<organism evidence="4 5">
    <name type="scientific">Streptomyces marispadix</name>
    <dbReference type="NCBI Taxonomy" id="2922868"/>
    <lineage>
        <taxon>Bacteria</taxon>
        <taxon>Bacillati</taxon>
        <taxon>Actinomycetota</taxon>
        <taxon>Actinomycetes</taxon>
        <taxon>Kitasatosporales</taxon>
        <taxon>Streptomycetaceae</taxon>
        <taxon>Streptomyces</taxon>
    </lineage>
</organism>
<dbReference type="InterPro" id="IPR034686">
    <property type="entry name" value="Terpene_cyclase-like_2"/>
</dbReference>
<dbReference type="PANTHER" id="PTHR35201">
    <property type="entry name" value="TERPENE SYNTHASE"/>
    <property type="match status" value="1"/>
</dbReference>
<feature type="compositionally biased region" description="Gly residues" evidence="3">
    <location>
        <begin position="460"/>
        <end position="469"/>
    </location>
</feature>
<dbReference type="Pfam" id="PF19086">
    <property type="entry name" value="Terpene_syn_C_2"/>
    <property type="match status" value="1"/>
</dbReference>
<evidence type="ECO:0000256" key="1">
    <source>
        <dbReference type="ARBA" id="ARBA00023239"/>
    </source>
</evidence>
<comment type="caution">
    <text evidence="4">The sequence shown here is derived from an EMBL/GenBank/DDBJ whole genome shotgun (WGS) entry which is preliminary data.</text>
</comment>
<dbReference type="SFLD" id="SFLDG01020">
    <property type="entry name" value="Terpene_Cyclase_Like_2"/>
    <property type="match status" value="1"/>
</dbReference>
<gene>
    <name evidence="4" type="ORF">MMA15_23270</name>
</gene>
<evidence type="ECO:0000256" key="3">
    <source>
        <dbReference type="SAM" id="MobiDB-lite"/>
    </source>
</evidence>
<feature type="compositionally biased region" description="Low complexity" evidence="3">
    <location>
        <begin position="368"/>
        <end position="378"/>
    </location>
</feature>
<reference evidence="4" key="1">
    <citation type="submission" date="2022-03" db="EMBL/GenBank/DDBJ databases">
        <authorList>
            <person name="Santos J.D.N."/>
            <person name="Kallscheuer N."/>
            <person name="Jogler C."/>
            <person name="Lage O.M."/>
        </authorList>
    </citation>
    <scope>NUCLEOTIDE SEQUENCE</scope>
    <source>
        <strain evidence="4">M600PL45_2</strain>
    </source>
</reference>
<keyword evidence="2" id="KW-0479">Metal-binding</keyword>
<feature type="compositionally biased region" description="Basic residues" evidence="3">
    <location>
        <begin position="422"/>
        <end position="447"/>
    </location>
</feature>
<accession>A0ABS9T3U2</accession>
<dbReference type="EMBL" id="JAKWJU010000002">
    <property type="protein sequence ID" value="MCH6163204.1"/>
    <property type="molecule type" value="Genomic_DNA"/>
</dbReference>
<keyword evidence="2" id="KW-0460">Magnesium</keyword>
<reference evidence="4" key="2">
    <citation type="journal article" date="2023" name="Int. J. Syst. Evol. Microbiol.">
        <title>Streptomyces marispadix sp. nov., isolated from marine beach sediment of the Northern Coast of Portugal.</title>
        <authorList>
            <person name="dos Santos J.D.N."/>
            <person name="Vitorino I.R."/>
            <person name="Kallscheuer N."/>
            <person name="Srivastava A."/>
            <person name="Krautwurst S."/>
            <person name="Marz M."/>
            <person name="Jogler C."/>
            <person name="Lobo Da Cunha A."/>
            <person name="Catita J."/>
            <person name="Goncalves H."/>
            <person name="Gonzalez I."/>
            <person name="Reyes F."/>
            <person name="Lage O.M."/>
        </authorList>
    </citation>
    <scope>NUCLEOTIDE SEQUENCE</scope>
    <source>
        <strain evidence="4">M600PL45_2</strain>
    </source>
</reference>
<dbReference type="Proteomes" id="UP001166784">
    <property type="component" value="Unassembled WGS sequence"/>
</dbReference>
<keyword evidence="1 2" id="KW-0456">Lyase</keyword>
<name>A0ABS9T3U2_9ACTN</name>
<sequence>MPQPFELPVFYTPYPARLNPGLETARAHTKRWAYETGILGTPRDPETPEVWSESAFDAMDYALLCAYTHPDAPARELNLVTDWYVWVFYFDDHFLEVFKRTRDMAGARRYLARLSAFMPPDPAAGGIPEPVNPVERGLADLWARTAVDMDADWRERFTADTLDLLEESIWELSNIDEGRVPNPVEYIQTRRRVGGAPWSAGLVEYAMHAPIPRQVSRTRPLAVLKDAFSDGVHLRNDIFSYQRESEEEGEINNAVLVLHHFLGCGLQEAAERVNDLITSRLHQFEHTALAELPPLFEEYALDPAERARVLAYVKGLQDWQAGGHEWHLRSSRYMNGETRGQAPSGRFSAGPRGLGTSAARIPVSLRNEAAAEGEPAGPCHEADRGARARLPGPGVRARVPRTRQPPPRRGTRTREDVGARHGAGRSRRSLGRGVLRRLRVRRAHRAVQSRSVPPAAQVGRGVGHLGLGDGRPSCGRLQEAP</sequence>
<proteinExistence type="inferred from homology"/>
<comment type="cofactor">
    <cofactor evidence="2">
        <name>Mg(2+)</name>
        <dbReference type="ChEBI" id="CHEBI:18420"/>
    </cofactor>
</comment>
<keyword evidence="5" id="KW-1185">Reference proteome</keyword>
<dbReference type="EC" id="4.2.3.-" evidence="2"/>
<evidence type="ECO:0000313" key="5">
    <source>
        <dbReference type="Proteomes" id="UP001166784"/>
    </source>
</evidence>
<dbReference type="PANTHER" id="PTHR35201:SF4">
    <property type="entry name" value="BETA-PINACENE SYNTHASE-RELATED"/>
    <property type="match status" value="1"/>
</dbReference>
<feature type="region of interest" description="Disordered" evidence="3">
    <location>
        <begin position="368"/>
        <end position="481"/>
    </location>
</feature>
<dbReference type="InterPro" id="IPR008949">
    <property type="entry name" value="Isoprenoid_synthase_dom_sf"/>
</dbReference>
<dbReference type="Gene3D" id="1.10.600.10">
    <property type="entry name" value="Farnesyl Diphosphate Synthase"/>
    <property type="match status" value="1"/>
</dbReference>
<evidence type="ECO:0000313" key="4">
    <source>
        <dbReference type="EMBL" id="MCH6163204.1"/>
    </source>
</evidence>
<protein>
    <recommendedName>
        <fullName evidence="2">Terpene synthase</fullName>
        <ecNumber evidence="2">4.2.3.-</ecNumber>
    </recommendedName>
</protein>
<dbReference type="SUPFAM" id="SSF48576">
    <property type="entry name" value="Terpenoid synthases"/>
    <property type="match status" value="1"/>
</dbReference>